<dbReference type="Proteomes" id="UP000005139">
    <property type="component" value="Unassembled WGS sequence"/>
</dbReference>
<reference evidence="3 4" key="2">
    <citation type="submission" date="2007-01" db="EMBL/GenBank/DDBJ databases">
        <title>Sequencing of the draft genome and assembly of Thermosinus carboxydivorans Nor1.</title>
        <authorList>
            <consortium name="US DOE Joint Genome Institute (JGI-PGF)"/>
            <person name="Copeland A."/>
            <person name="Lucas S."/>
            <person name="Lapidus A."/>
            <person name="Barry K."/>
            <person name="Glavina del Rio T."/>
            <person name="Dalin E."/>
            <person name="Tice H."/>
            <person name="Bruce D."/>
            <person name="Pitluck S."/>
            <person name="Richardson P."/>
        </authorList>
    </citation>
    <scope>NUCLEOTIDE SEQUENCE [LARGE SCALE GENOMIC DNA]</scope>
    <source>
        <strain evidence="3 4">Nor1</strain>
    </source>
</reference>
<dbReference type="AlphaFoldDB" id="A1HTW9"/>
<evidence type="ECO:0000313" key="3">
    <source>
        <dbReference type="EMBL" id="EAX46551.1"/>
    </source>
</evidence>
<dbReference type="eggNOG" id="COG2876">
    <property type="taxonomic scope" value="Bacteria"/>
</dbReference>
<gene>
    <name evidence="3" type="ORF">TcarDRAFT_0229</name>
</gene>
<proteinExistence type="predicted"/>
<organism evidence="3 4">
    <name type="scientific">Thermosinus carboxydivorans Nor1</name>
    <dbReference type="NCBI Taxonomy" id="401526"/>
    <lineage>
        <taxon>Bacteria</taxon>
        <taxon>Bacillati</taxon>
        <taxon>Bacillota</taxon>
        <taxon>Negativicutes</taxon>
        <taxon>Selenomonadales</taxon>
        <taxon>Sporomusaceae</taxon>
        <taxon>Thermosinus</taxon>
    </lineage>
</organism>
<feature type="domain" description="DAHP synthetase I/KDSA" evidence="2">
    <location>
        <begin position="3"/>
        <end position="43"/>
    </location>
</feature>
<evidence type="ECO:0000256" key="1">
    <source>
        <dbReference type="ARBA" id="ARBA00022679"/>
    </source>
</evidence>
<dbReference type="InterPro" id="IPR052899">
    <property type="entry name" value="Class-I_DAHP_synthase"/>
</dbReference>
<protein>
    <submittedName>
        <fullName evidence="3">Phospho-2-dehydro-3-deoxyheptonate aldolase</fullName>
    </submittedName>
</protein>
<dbReference type="InterPro" id="IPR006218">
    <property type="entry name" value="DAHP1/KDSA"/>
</dbReference>
<dbReference type="PANTHER" id="PTHR43018">
    <property type="entry name" value="PHOSPHO-2-DEHYDRO-3-DEOXYHEPTONATE ALDOLASE"/>
    <property type="match status" value="1"/>
</dbReference>
<sequence>MRRGPDGLLIEVHPWPEEALSDGPQSLTPANFSQLMQEVADIAQAVGRNI</sequence>
<keyword evidence="4" id="KW-1185">Reference proteome</keyword>
<evidence type="ECO:0000313" key="4">
    <source>
        <dbReference type="Proteomes" id="UP000005139"/>
    </source>
</evidence>
<dbReference type="PANTHER" id="PTHR43018:SF2">
    <property type="entry name" value="PHOSPHO-2-DEHYDRO-3-DEOXYHEPTONATE ALDOLASE"/>
    <property type="match status" value="1"/>
</dbReference>
<reference evidence="3 4" key="1">
    <citation type="submission" date="2007-01" db="EMBL/GenBank/DDBJ databases">
        <title>Annotation of the draft genome assembly of Thermosinus carboxydivorans Nor1.</title>
        <authorList>
            <consortium name="US DOE Joint Genome Institute (JGI-ORNL)"/>
            <person name="Larimer F."/>
            <person name="Land M."/>
            <person name="Hauser L."/>
        </authorList>
    </citation>
    <scope>NUCLEOTIDE SEQUENCE [LARGE SCALE GENOMIC DNA]</scope>
    <source>
        <strain evidence="3 4">Nor1</strain>
    </source>
</reference>
<dbReference type="Gene3D" id="3.20.20.70">
    <property type="entry name" value="Aldolase class I"/>
    <property type="match status" value="1"/>
</dbReference>
<keyword evidence="1" id="KW-0808">Transferase</keyword>
<comment type="caution">
    <text evidence="3">The sequence shown here is derived from an EMBL/GenBank/DDBJ whole genome shotgun (WGS) entry which is preliminary data.</text>
</comment>
<dbReference type="SUPFAM" id="SSF51569">
    <property type="entry name" value="Aldolase"/>
    <property type="match status" value="1"/>
</dbReference>
<dbReference type="EMBL" id="AAWL01000029">
    <property type="protein sequence ID" value="EAX46551.1"/>
    <property type="molecule type" value="Genomic_DNA"/>
</dbReference>
<name>A1HTW9_9FIRM</name>
<dbReference type="Pfam" id="PF00793">
    <property type="entry name" value="DAHP_synth_1"/>
    <property type="match status" value="1"/>
</dbReference>
<dbReference type="GO" id="GO:0016740">
    <property type="term" value="F:transferase activity"/>
    <property type="evidence" value="ECO:0007669"/>
    <property type="project" value="UniProtKB-KW"/>
</dbReference>
<evidence type="ECO:0000259" key="2">
    <source>
        <dbReference type="Pfam" id="PF00793"/>
    </source>
</evidence>
<dbReference type="InterPro" id="IPR013785">
    <property type="entry name" value="Aldolase_TIM"/>
</dbReference>
<accession>A1HTW9</accession>